<evidence type="ECO:0000313" key="4">
    <source>
        <dbReference type="Proteomes" id="UP001212602"/>
    </source>
</evidence>
<gene>
    <name evidence="3" type="ORF">PGB34_07705</name>
</gene>
<evidence type="ECO:0000256" key="1">
    <source>
        <dbReference type="ARBA" id="ARBA00006226"/>
    </source>
</evidence>
<dbReference type="AlphaFoldDB" id="A0AAE3N8F5"/>
<reference evidence="3" key="1">
    <citation type="submission" date="2023-01" db="EMBL/GenBank/DDBJ databases">
        <title>Xenophilus mangrovi sp. nov., isolated from soil of Mangrove nature reserve.</title>
        <authorList>
            <person name="Xu S."/>
            <person name="Liu Z."/>
            <person name="Xu Y."/>
        </authorList>
    </citation>
    <scope>NUCLEOTIDE SEQUENCE</scope>
    <source>
        <strain evidence="3">YW8</strain>
    </source>
</reference>
<proteinExistence type="inferred from homology"/>
<dbReference type="PANTHER" id="PTHR33755">
    <property type="entry name" value="TOXIN PARE1-RELATED"/>
    <property type="match status" value="1"/>
</dbReference>
<keyword evidence="2" id="KW-1277">Toxin-antitoxin system</keyword>
<comment type="similarity">
    <text evidence="1">Belongs to the RelE toxin family.</text>
</comment>
<dbReference type="EMBL" id="JAQIPB010000002">
    <property type="protein sequence ID" value="MDA7416246.1"/>
    <property type="molecule type" value="Genomic_DNA"/>
</dbReference>
<evidence type="ECO:0000256" key="2">
    <source>
        <dbReference type="ARBA" id="ARBA00022649"/>
    </source>
</evidence>
<comment type="caution">
    <text evidence="3">The sequence shown here is derived from an EMBL/GenBank/DDBJ whole genome shotgun (WGS) entry which is preliminary data.</text>
</comment>
<dbReference type="Gene3D" id="3.30.2310.20">
    <property type="entry name" value="RelE-like"/>
    <property type="match status" value="1"/>
</dbReference>
<dbReference type="SUPFAM" id="SSF143011">
    <property type="entry name" value="RelE-like"/>
    <property type="match status" value="1"/>
</dbReference>
<dbReference type="InterPro" id="IPR035093">
    <property type="entry name" value="RelE/ParE_toxin_dom_sf"/>
</dbReference>
<dbReference type="InterPro" id="IPR007712">
    <property type="entry name" value="RelE/ParE_toxin"/>
</dbReference>
<dbReference type="Pfam" id="PF05016">
    <property type="entry name" value="ParE_toxin"/>
    <property type="match status" value="1"/>
</dbReference>
<sequence>MPGSARHEVLLTAGAEQDLESIHSYIAEFDCEENAGRVLDQLMDVVERLAQFPERGSYPKELIALGIRDYRQTHFKPWRVIYRVMERRVVIYLIVDGRRDMASVLARRLLGH</sequence>
<dbReference type="PANTHER" id="PTHR33755:SF6">
    <property type="entry name" value="PLASMID STABILIZATION SYSTEM PROTEIN"/>
    <property type="match status" value="1"/>
</dbReference>
<name>A0AAE3N8F5_9BURK</name>
<evidence type="ECO:0000313" key="3">
    <source>
        <dbReference type="EMBL" id="MDA7416246.1"/>
    </source>
</evidence>
<organism evidence="3 4">
    <name type="scientific">Xenophilus arseniciresistens</name>
    <dbReference type="NCBI Taxonomy" id="1283306"/>
    <lineage>
        <taxon>Bacteria</taxon>
        <taxon>Pseudomonadati</taxon>
        <taxon>Pseudomonadota</taxon>
        <taxon>Betaproteobacteria</taxon>
        <taxon>Burkholderiales</taxon>
        <taxon>Comamonadaceae</taxon>
        <taxon>Xenophilus</taxon>
    </lineage>
</organism>
<dbReference type="NCBIfam" id="TIGR02385">
    <property type="entry name" value="RelE_StbE"/>
    <property type="match status" value="1"/>
</dbReference>
<dbReference type="InterPro" id="IPR051803">
    <property type="entry name" value="TA_system_RelE-like_toxin"/>
</dbReference>
<dbReference type="RefSeq" id="WP_271427472.1">
    <property type="nucleotide sequence ID" value="NZ_JAQIPB010000002.1"/>
</dbReference>
<keyword evidence="4" id="KW-1185">Reference proteome</keyword>
<accession>A0AAE3N8F5</accession>
<protein>
    <submittedName>
        <fullName evidence="3">Type II toxin-antitoxin system RelE/ParE family toxin</fullName>
    </submittedName>
</protein>
<dbReference type="Proteomes" id="UP001212602">
    <property type="component" value="Unassembled WGS sequence"/>
</dbReference>